<feature type="domain" description="YoaR-like putative peptidoglycan binding" evidence="2">
    <location>
        <begin position="125"/>
        <end position="223"/>
    </location>
</feature>
<dbReference type="InterPro" id="IPR007391">
    <property type="entry name" value="Vancomycin_resist_VanW"/>
</dbReference>
<evidence type="ECO:0000313" key="3">
    <source>
        <dbReference type="EMBL" id="PFG42485.1"/>
    </source>
</evidence>
<proteinExistence type="predicted"/>
<protein>
    <submittedName>
        <fullName evidence="3">Putative peptidoglycan binding protein</fullName>
    </submittedName>
</protein>
<feature type="region of interest" description="Disordered" evidence="1">
    <location>
        <begin position="23"/>
        <end position="44"/>
    </location>
</feature>
<accession>A0A2A9EW71</accession>
<dbReference type="Pfam" id="PF04294">
    <property type="entry name" value="VanW"/>
    <property type="match status" value="1"/>
</dbReference>
<keyword evidence="4" id="KW-1185">Reference proteome</keyword>
<sequence>MSAPAVDGLPTGAPTEAIPAVAAASGTGGTPPTSGSPLEGLTGDGAPSRLPRVLLGAGLGVVVLAGLYAGAQWFVADDVAQGTTVAGVDVGGLSADEAVAALDAELGPRAVEPVPVRAGDASGTLDPTAAGLTLDAQATVDSVTGFTLDPGRLLDHVVGGDAVAPVVDVDRTALGGAVEATAASLAKEPVDGTVRFTGGEPVATDPEDGTSVVVDAAEDALVAGWLVTTGEIELPVEAVPPAIDQADTDAALAEAEEVVSGPVTVEVGGQNPELPARVLARSTSFVAQEGELVTTFDGDRLTSAVVERTNDLLQEPDDAHFEFSGGEPVIVGGQTGTTLDPAQVADSVGEAATSDERTAAVELVEQDPEDTRDSLAELGVDEVISEFSTPLTSEPIRTKNLIRGAELVNGTLVKPGETFSLVDTLSPIEVSNGYFAAGVVNNGIHSDAVGGGLSQMATTTYNAGFFAGFDDVEHRQHSYWFSRYPAGREATIYVGSIDMKFKNDTPYGALMQAYVSGGRLHVKVWSTTYYEVEASDSGKQNVVPASTIDRSGDAGCEAYPGGEDGFDITVYRKVYLEGELVKDESDYWRYKPDDAVSCSASRAEDRQDKDDRPGDTEKKDGDD</sequence>
<name>A0A2A9EW71_9MICO</name>
<evidence type="ECO:0000259" key="2">
    <source>
        <dbReference type="Pfam" id="PF12229"/>
    </source>
</evidence>
<dbReference type="InterPro" id="IPR022029">
    <property type="entry name" value="YoaR-like_PG-bd"/>
</dbReference>
<dbReference type="EMBL" id="PDJJ01000001">
    <property type="protein sequence ID" value="PFG42485.1"/>
    <property type="molecule type" value="Genomic_DNA"/>
</dbReference>
<gene>
    <name evidence="3" type="ORF">ATJ88_1147</name>
</gene>
<evidence type="ECO:0000313" key="4">
    <source>
        <dbReference type="Proteomes" id="UP000224130"/>
    </source>
</evidence>
<comment type="caution">
    <text evidence="3">The sequence shown here is derived from an EMBL/GenBank/DDBJ whole genome shotgun (WGS) entry which is preliminary data.</text>
</comment>
<reference evidence="3 4" key="1">
    <citation type="submission" date="2017-10" db="EMBL/GenBank/DDBJ databases">
        <title>Sequencing the genomes of 1000 actinobacteria strains.</title>
        <authorList>
            <person name="Klenk H.-P."/>
        </authorList>
    </citation>
    <scope>NUCLEOTIDE SEQUENCE [LARGE SCALE GENOMIC DNA]</scope>
    <source>
        <strain evidence="3 4">DSM 21863</strain>
    </source>
</reference>
<feature type="domain" description="YoaR-like putative peptidoglycan binding" evidence="2">
    <location>
        <begin position="281"/>
        <end position="357"/>
    </location>
</feature>
<dbReference type="AlphaFoldDB" id="A0A2A9EW71"/>
<feature type="compositionally biased region" description="Basic and acidic residues" evidence="1">
    <location>
        <begin position="602"/>
        <end position="623"/>
    </location>
</feature>
<dbReference type="Proteomes" id="UP000224130">
    <property type="component" value="Unassembled WGS sequence"/>
</dbReference>
<feature type="compositionally biased region" description="Low complexity" evidence="1">
    <location>
        <begin position="23"/>
        <end position="37"/>
    </location>
</feature>
<dbReference type="PANTHER" id="PTHR35788">
    <property type="entry name" value="EXPORTED PROTEIN-RELATED"/>
    <property type="match status" value="1"/>
</dbReference>
<evidence type="ECO:0000256" key="1">
    <source>
        <dbReference type="SAM" id="MobiDB-lite"/>
    </source>
</evidence>
<dbReference type="PANTHER" id="PTHR35788:SF1">
    <property type="entry name" value="EXPORTED PROTEIN"/>
    <property type="match status" value="1"/>
</dbReference>
<feature type="region of interest" description="Disordered" evidence="1">
    <location>
        <begin position="595"/>
        <end position="623"/>
    </location>
</feature>
<dbReference type="Pfam" id="PF12229">
    <property type="entry name" value="PG_binding_4"/>
    <property type="match status" value="2"/>
</dbReference>
<dbReference type="InterPro" id="IPR052913">
    <property type="entry name" value="Glycopeptide_resist_protein"/>
</dbReference>
<organism evidence="3 4">
    <name type="scientific">Isoptericola jiangsuensis</name>
    <dbReference type="NCBI Taxonomy" id="548579"/>
    <lineage>
        <taxon>Bacteria</taxon>
        <taxon>Bacillati</taxon>
        <taxon>Actinomycetota</taxon>
        <taxon>Actinomycetes</taxon>
        <taxon>Micrococcales</taxon>
        <taxon>Promicromonosporaceae</taxon>
        <taxon>Isoptericola</taxon>
    </lineage>
</organism>